<organism evidence="2 3">
    <name type="scientific">Lecanosticta acicola</name>
    <dbReference type="NCBI Taxonomy" id="111012"/>
    <lineage>
        <taxon>Eukaryota</taxon>
        <taxon>Fungi</taxon>
        <taxon>Dikarya</taxon>
        <taxon>Ascomycota</taxon>
        <taxon>Pezizomycotina</taxon>
        <taxon>Dothideomycetes</taxon>
        <taxon>Dothideomycetidae</taxon>
        <taxon>Mycosphaerellales</taxon>
        <taxon>Mycosphaerellaceae</taxon>
        <taxon>Lecanosticta</taxon>
    </lineage>
</organism>
<dbReference type="AlphaFoldDB" id="A0AAI9EG16"/>
<keyword evidence="3" id="KW-1185">Reference proteome</keyword>
<evidence type="ECO:0000256" key="1">
    <source>
        <dbReference type="SAM" id="MobiDB-lite"/>
    </source>
</evidence>
<sequence length="189" mass="20739">MSDGKSAAARPKSIREQQAGASFHGMPGRWPASSDAGQYVRDGKSLQSEAAVEDARPSASRGIPKRRASMTDESRTDSATVGGKETSQEDVGANIQRIQNRYIELEKYRDELVVLYSARKTLRDLIKDASLEARRQGNAGFDNKIEEQWTQCISLANICVTSMETVLAKVDRDLHDLLQAELAIITGLA</sequence>
<dbReference type="EMBL" id="CAVMBE010000139">
    <property type="protein sequence ID" value="CAK4034825.1"/>
    <property type="molecule type" value="Genomic_DNA"/>
</dbReference>
<proteinExistence type="predicted"/>
<evidence type="ECO:0000313" key="3">
    <source>
        <dbReference type="Proteomes" id="UP001296104"/>
    </source>
</evidence>
<gene>
    <name evidence="2" type="ORF">LECACI_7A009983</name>
</gene>
<reference evidence="2" key="1">
    <citation type="submission" date="2023-11" db="EMBL/GenBank/DDBJ databases">
        <authorList>
            <person name="Alioto T."/>
            <person name="Alioto T."/>
            <person name="Gomez Garrido J."/>
        </authorList>
    </citation>
    <scope>NUCLEOTIDE SEQUENCE</scope>
</reference>
<comment type="caution">
    <text evidence="2">The sequence shown here is derived from an EMBL/GenBank/DDBJ whole genome shotgun (WGS) entry which is preliminary data.</text>
</comment>
<evidence type="ECO:0000313" key="2">
    <source>
        <dbReference type="EMBL" id="CAK4034825.1"/>
    </source>
</evidence>
<name>A0AAI9EG16_9PEZI</name>
<accession>A0AAI9EG16</accession>
<protein>
    <submittedName>
        <fullName evidence="2">Uncharacterized protein</fullName>
    </submittedName>
</protein>
<feature type="region of interest" description="Disordered" evidence="1">
    <location>
        <begin position="1"/>
        <end position="89"/>
    </location>
</feature>
<dbReference type="Proteomes" id="UP001296104">
    <property type="component" value="Unassembled WGS sequence"/>
</dbReference>